<evidence type="ECO:0000256" key="1">
    <source>
        <dbReference type="SAM" id="MobiDB-lite"/>
    </source>
</evidence>
<organism evidence="2 3">
    <name type="scientific">Nocardioides massiliensis</name>
    <dbReference type="NCBI Taxonomy" id="1325935"/>
    <lineage>
        <taxon>Bacteria</taxon>
        <taxon>Bacillati</taxon>
        <taxon>Actinomycetota</taxon>
        <taxon>Actinomycetes</taxon>
        <taxon>Propionibacteriales</taxon>
        <taxon>Nocardioidaceae</taxon>
        <taxon>Nocardioides</taxon>
    </lineage>
</organism>
<protein>
    <submittedName>
        <fullName evidence="2">Uncharacterized protein</fullName>
    </submittedName>
</protein>
<sequence length="142" mass="14346">MVQPTTPTAYVLGPDAGEALWFLGNLVILKATGAHTRGQLTVAEFVNPAGFAPPLHRHVVEDARAAGEPAARRALPDPGPIDPTALGHAAAQHGIELLGPPAALTDGRGDPPDLCCVHGSTAGPARGASTPRVPRAAEGAVP</sequence>
<gene>
    <name evidence="2" type="ORF">J2S59_003847</name>
</gene>
<accession>A0ABT9NUD9</accession>
<feature type="compositionally biased region" description="Basic and acidic residues" evidence="1">
    <location>
        <begin position="65"/>
        <end position="75"/>
    </location>
</feature>
<evidence type="ECO:0000313" key="3">
    <source>
        <dbReference type="Proteomes" id="UP001240447"/>
    </source>
</evidence>
<feature type="region of interest" description="Disordered" evidence="1">
    <location>
        <begin position="115"/>
        <end position="142"/>
    </location>
</feature>
<dbReference type="Gene3D" id="2.60.120.10">
    <property type="entry name" value="Jelly Rolls"/>
    <property type="match status" value="1"/>
</dbReference>
<evidence type="ECO:0000313" key="2">
    <source>
        <dbReference type="EMBL" id="MDP9824038.1"/>
    </source>
</evidence>
<proteinExistence type="predicted"/>
<keyword evidence="3" id="KW-1185">Reference proteome</keyword>
<dbReference type="RefSeq" id="WP_068119122.1">
    <property type="nucleotide sequence ID" value="NZ_CCXJ01000168.1"/>
</dbReference>
<dbReference type="EMBL" id="JAUSQM010000001">
    <property type="protein sequence ID" value="MDP9824038.1"/>
    <property type="molecule type" value="Genomic_DNA"/>
</dbReference>
<dbReference type="Proteomes" id="UP001240447">
    <property type="component" value="Unassembled WGS sequence"/>
</dbReference>
<dbReference type="InterPro" id="IPR014710">
    <property type="entry name" value="RmlC-like_jellyroll"/>
</dbReference>
<reference evidence="2 3" key="1">
    <citation type="submission" date="2023-07" db="EMBL/GenBank/DDBJ databases">
        <title>Sequencing the genomes of 1000 actinobacteria strains.</title>
        <authorList>
            <person name="Klenk H.-P."/>
        </authorList>
    </citation>
    <scope>NUCLEOTIDE SEQUENCE [LARGE SCALE GENOMIC DNA]</scope>
    <source>
        <strain evidence="2 3">GD13</strain>
    </source>
</reference>
<name>A0ABT9NUD9_9ACTN</name>
<comment type="caution">
    <text evidence="2">The sequence shown here is derived from an EMBL/GenBank/DDBJ whole genome shotgun (WGS) entry which is preliminary data.</text>
</comment>
<feature type="region of interest" description="Disordered" evidence="1">
    <location>
        <begin position="65"/>
        <end position="86"/>
    </location>
</feature>